<accession>A0A4R8IDJ4</accession>
<evidence type="ECO:0008006" key="3">
    <source>
        <dbReference type="Google" id="ProtNLM"/>
    </source>
</evidence>
<reference evidence="1 2" key="1">
    <citation type="submission" date="2019-03" db="EMBL/GenBank/DDBJ databases">
        <title>Genomic Encyclopedia of Type Strains, Phase III (KMG-III): the genomes of soil and plant-associated and newly described type strains.</title>
        <authorList>
            <person name="Whitman W."/>
        </authorList>
    </citation>
    <scope>NUCLEOTIDE SEQUENCE [LARGE SCALE GENOMIC DNA]</scope>
    <source>
        <strain evidence="1 2">CGMCC 1.12802</strain>
    </source>
</reference>
<comment type="caution">
    <text evidence="1">The sequence shown here is derived from an EMBL/GenBank/DDBJ whole genome shotgun (WGS) entry which is preliminary data.</text>
</comment>
<keyword evidence="2" id="KW-1185">Reference proteome</keyword>
<protein>
    <recommendedName>
        <fullName evidence="3">TonB-dependent receptor</fullName>
    </recommendedName>
</protein>
<evidence type="ECO:0000313" key="1">
    <source>
        <dbReference type="EMBL" id="TDX86506.1"/>
    </source>
</evidence>
<name>A0A4R8IDJ4_9FLAO</name>
<sequence>MKKIFIFFMYVVGMMQLNAQDKIDKAIENLEQNYTQEKVYLLLDKDKYVVGDNIYFKSFVFNGYGRSAISNTLFVELYDHSKNLVDKKTVFLKNGEGDGTFVLTNFLNEDVYFIRAYTTWMANFSEEFNFLKPIPIYNPNSEQKLVQDKNTKWTANVFPESGTFIDNIATKFAARIFSQGNPPQAWSGYVIDSEKPNEKLASFKGLDQNVGIFTITPKFGKTYKAIIEDNKGNKQTVNLPAVANSGINLQLTNDAKGINYKIKGNNLTQGLQGYTIVGTINNQMVYRANIKTTASDATSNIPTKVSNDETAVLHITIFDDKQNPVAQRLFFVNPKNLNIDEPTLAFSMNNEPRAFNSFDIEPDSDYKNFTILVKENNLSENRNENSLLSAKWLTGDFTSSIFNPAQYFEKNANAEALDALLISEKWKRFDWESLLAGKTPEFNYKPHKNLSFKGKVTNNGRFLPNKNINLLLKTEKSEKNFVPAVTDNNGFIYLDNIYFDEPLSVSYYLNKDKKETSESDNLNIVFQPLITNIPYRNTLPTTNYSLVKATANSSTDPAIAKSLQNRKNQQALKDFDQETAIEEVKVTAKKVDKKAELDKELSTGRFNSMNATIFDLVNENKDAQASQNILQWLQGRAAGLTFQMDQSGNLVPSIRGSQASLFLDEMPVDASMINSIPVSNIAMVKVLKDGGLISNAVAIYTKRGNMVSDEDKGKDQEKVNKLVLRGYDKSVEFELPDITSDAYKKITKDTRETLYWNPSLSEEPGLAPRAKFFNNDDAKNRQIIIISFDKNDRLLYYNEVK</sequence>
<dbReference type="Gene3D" id="2.170.130.10">
    <property type="entry name" value="TonB-dependent receptor, plug domain"/>
    <property type="match status" value="1"/>
</dbReference>
<proteinExistence type="predicted"/>
<dbReference type="EMBL" id="SOEO01000001">
    <property type="protein sequence ID" value="TDX86506.1"/>
    <property type="molecule type" value="Genomic_DNA"/>
</dbReference>
<dbReference type="OrthoDB" id="679547at2"/>
<dbReference type="Proteomes" id="UP000295313">
    <property type="component" value="Unassembled WGS sequence"/>
</dbReference>
<dbReference type="RefSeq" id="WP_133943127.1">
    <property type="nucleotide sequence ID" value="NZ_SOEO01000001.1"/>
</dbReference>
<dbReference type="SUPFAM" id="SSF56935">
    <property type="entry name" value="Porins"/>
    <property type="match status" value="1"/>
</dbReference>
<dbReference type="AlphaFoldDB" id="A0A4R8IDJ4"/>
<dbReference type="InterPro" id="IPR037066">
    <property type="entry name" value="Plug_dom_sf"/>
</dbReference>
<dbReference type="Gene3D" id="2.60.40.1930">
    <property type="match status" value="1"/>
</dbReference>
<organism evidence="1 2">
    <name type="scientific">Epilithonimonas xixisoli</name>
    <dbReference type="NCBI Taxonomy" id="1476462"/>
    <lineage>
        <taxon>Bacteria</taxon>
        <taxon>Pseudomonadati</taxon>
        <taxon>Bacteroidota</taxon>
        <taxon>Flavobacteriia</taxon>
        <taxon>Flavobacteriales</taxon>
        <taxon>Weeksellaceae</taxon>
        <taxon>Chryseobacterium group</taxon>
        <taxon>Epilithonimonas</taxon>
    </lineage>
</organism>
<gene>
    <name evidence="1" type="ORF">B0I22_0635</name>
</gene>
<evidence type="ECO:0000313" key="2">
    <source>
        <dbReference type="Proteomes" id="UP000295313"/>
    </source>
</evidence>